<comment type="similarity">
    <text evidence="1">Belongs to the short-chain dehydrogenases/reductases (SDR) family.</text>
</comment>
<evidence type="ECO:0000313" key="3">
    <source>
        <dbReference type="EMBL" id="GGY96556.1"/>
    </source>
</evidence>
<dbReference type="InterPro" id="IPR036291">
    <property type="entry name" value="NAD(P)-bd_dom_sf"/>
</dbReference>
<keyword evidence="2" id="KW-0560">Oxidoreductase</keyword>
<dbReference type="InterPro" id="IPR002347">
    <property type="entry name" value="SDR_fam"/>
</dbReference>
<comment type="caution">
    <text evidence="3">The sequence shown here is derived from an EMBL/GenBank/DDBJ whole genome shotgun (WGS) entry which is preliminary data.</text>
</comment>
<dbReference type="Proteomes" id="UP000648075">
    <property type="component" value="Unassembled WGS sequence"/>
</dbReference>
<dbReference type="CDD" id="cd05233">
    <property type="entry name" value="SDR_c"/>
    <property type="match status" value="1"/>
</dbReference>
<dbReference type="PANTHER" id="PTHR43639">
    <property type="entry name" value="OXIDOREDUCTASE, SHORT-CHAIN DEHYDROGENASE/REDUCTASE FAMILY (AFU_ORTHOLOGUE AFUA_5G02870)"/>
    <property type="match status" value="1"/>
</dbReference>
<evidence type="ECO:0000256" key="1">
    <source>
        <dbReference type="ARBA" id="ARBA00006484"/>
    </source>
</evidence>
<dbReference type="InterPro" id="IPR020904">
    <property type="entry name" value="Sc_DH/Rdtase_CS"/>
</dbReference>
<organism evidence="3 4">
    <name type="scientific">Novosphingobium colocasiae</name>
    <dbReference type="NCBI Taxonomy" id="1256513"/>
    <lineage>
        <taxon>Bacteria</taxon>
        <taxon>Pseudomonadati</taxon>
        <taxon>Pseudomonadota</taxon>
        <taxon>Alphaproteobacteria</taxon>
        <taxon>Sphingomonadales</taxon>
        <taxon>Sphingomonadaceae</taxon>
        <taxon>Novosphingobium</taxon>
    </lineage>
</organism>
<dbReference type="PANTHER" id="PTHR43639:SF1">
    <property type="entry name" value="SHORT-CHAIN DEHYDROGENASE_REDUCTASE FAMILY PROTEIN"/>
    <property type="match status" value="1"/>
</dbReference>
<gene>
    <name evidence="3" type="ORF">GCM10011614_09240</name>
</gene>
<dbReference type="PRINTS" id="PR00081">
    <property type="entry name" value="GDHRDH"/>
</dbReference>
<dbReference type="SUPFAM" id="SSF51735">
    <property type="entry name" value="NAD(P)-binding Rossmann-fold domains"/>
    <property type="match status" value="1"/>
</dbReference>
<evidence type="ECO:0000256" key="2">
    <source>
        <dbReference type="ARBA" id="ARBA00023002"/>
    </source>
</evidence>
<evidence type="ECO:0000313" key="4">
    <source>
        <dbReference type="Proteomes" id="UP000648075"/>
    </source>
</evidence>
<reference evidence="3" key="2">
    <citation type="submission" date="2020-09" db="EMBL/GenBank/DDBJ databases">
        <authorList>
            <person name="Sun Q."/>
            <person name="Kim S."/>
        </authorList>
    </citation>
    <scope>NUCLEOTIDE SEQUENCE</scope>
    <source>
        <strain evidence="3">KCTC 32255</strain>
    </source>
</reference>
<protein>
    <submittedName>
        <fullName evidence="3">Oxidoreductase</fullName>
    </submittedName>
</protein>
<dbReference type="PROSITE" id="PS00061">
    <property type="entry name" value="ADH_SHORT"/>
    <property type="match status" value="1"/>
</dbReference>
<dbReference type="GO" id="GO:0016491">
    <property type="term" value="F:oxidoreductase activity"/>
    <property type="evidence" value="ECO:0007669"/>
    <property type="project" value="UniProtKB-KW"/>
</dbReference>
<accession>A0A918PAT6</accession>
<keyword evidence="4" id="KW-1185">Reference proteome</keyword>
<reference evidence="3" key="1">
    <citation type="journal article" date="2014" name="Int. J. Syst. Evol. Microbiol.">
        <title>Complete genome sequence of Corynebacterium casei LMG S-19264T (=DSM 44701T), isolated from a smear-ripened cheese.</title>
        <authorList>
            <consortium name="US DOE Joint Genome Institute (JGI-PGF)"/>
            <person name="Walter F."/>
            <person name="Albersmeier A."/>
            <person name="Kalinowski J."/>
            <person name="Ruckert C."/>
        </authorList>
    </citation>
    <scope>NUCLEOTIDE SEQUENCE</scope>
    <source>
        <strain evidence="3">KCTC 32255</strain>
    </source>
</reference>
<proteinExistence type="inferred from homology"/>
<dbReference type="EMBL" id="BMZA01000002">
    <property type="protein sequence ID" value="GGY96556.1"/>
    <property type="molecule type" value="Genomic_DNA"/>
</dbReference>
<dbReference type="Pfam" id="PF13561">
    <property type="entry name" value="adh_short_C2"/>
    <property type="match status" value="1"/>
</dbReference>
<dbReference type="PRINTS" id="PR00080">
    <property type="entry name" value="SDRFAMILY"/>
</dbReference>
<dbReference type="AlphaFoldDB" id="A0A918PAT6"/>
<sequence>MPADLRAIAREAPARAAFHDAVIGALGAVGLQILVNNAAIQRLAPTGALAIDDWQATQDINVTAPFALTQLFRENLSDAQGCVVNIGSVHAQATKREFVAYATSKAALHGLTRALAVDLGPDIRAVCLAPAAIATPMLADGFAGHEDKLAALGAAHPTGRIGRPEDVADAALFLSSPAAAFASGSTFFLDGGILSRLHDPA</sequence>
<name>A0A918PAT6_9SPHN</name>
<dbReference type="Gene3D" id="3.40.50.720">
    <property type="entry name" value="NAD(P)-binding Rossmann-like Domain"/>
    <property type="match status" value="1"/>
</dbReference>